<reference evidence="2" key="1">
    <citation type="submission" date="2020-02" db="EMBL/GenBank/DDBJ databases">
        <authorList>
            <person name="Meier V. D."/>
        </authorList>
    </citation>
    <scope>NUCLEOTIDE SEQUENCE</scope>
    <source>
        <strain evidence="2">AVDCRST_MAG73</strain>
    </source>
</reference>
<accession>A0A6J4TUV7</accession>
<proteinExistence type="predicted"/>
<dbReference type="EMBL" id="CADCWE010000060">
    <property type="protein sequence ID" value="CAA9531625.1"/>
    <property type="molecule type" value="Genomic_DNA"/>
</dbReference>
<name>A0A6J4TUV7_9BACT</name>
<protein>
    <submittedName>
        <fullName evidence="2">Uncharacterized protein</fullName>
    </submittedName>
</protein>
<evidence type="ECO:0000313" key="2">
    <source>
        <dbReference type="EMBL" id="CAA9531625.1"/>
    </source>
</evidence>
<evidence type="ECO:0000256" key="1">
    <source>
        <dbReference type="SAM" id="MobiDB-lite"/>
    </source>
</evidence>
<feature type="region of interest" description="Disordered" evidence="1">
    <location>
        <begin position="1"/>
        <end position="26"/>
    </location>
</feature>
<gene>
    <name evidence="2" type="ORF">AVDCRST_MAG73-1008</name>
</gene>
<organism evidence="2">
    <name type="scientific">uncultured Thermomicrobiales bacterium</name>
    <dbReference type="NCBI Taxonomy" id="1645740"/>
    <lineage>
        <taxon>Bacteria</taxon>
        <taxon>Pseudomonadati</taxon>
        <taxon>Thermomicrobiota</taxon>
        <taxon>Thermomicrobia</taxon>
        <taxon>Thermomicrobiales</taxon>
        <taxon>environmental samples</taxon>
    </lineage>
</organism>
<dbReference type="AlphaFoldDB" id="A0A6J4TUV7"/>
<sequence length="40" mass="4193">MGTLARSGRATKPAAEPGTYTDQGGSVCRPAWSPMWRLGA</sequence>